<dbReference type="EMBL" id="PDCK01000040">
    <property type="protein sequence ID" value="PRQ51382.1"/>
    <property type="molecule type" value="Genomic_DNA"/>
</dbReference>
<name>A0A2P6RY80_ROSCH</name>
<reference evidence="1 2" key="1">
    <citation type="journal article" date="2018" name="Nat. Genet.">
        <title>The Rosa genome provides new insights in the design of modern roses.</title>
        <authorList>
            <person name="Bendahmane M."/>
        </authorList>
    </citation>
    <scope>NUCLEOTIDE SEQUENCE [LARGE SCALE GENOMIC DNA]</scope>
    <source>
        <strain evidence="2">cv. Old Blush</strain>
    </source>
</reference>
<comment type="caution">
    <text evidence="1">The sequence shown here is derived from an EMBL/GenBank/DDBJ whole genome shotgun (WGS) entry which is preliminary data.</text>
</comment>
<keyword evidence="2" id="KW-1185">Reference proteome</keyword>
<accession>A0A2P6RY80</accession>
<organism evidence="1 2">
    <name type="scientific">Rosa chinensis</name>
    <name type="common">China rose</name>
    <dbReference type="NCBI Taxonomy" id="74649"/>
    <lineage>
        <taxon>Eukaryota</taxon>
        <taxon>Viridiplantae</taxon>
        <taxon>Streptophyta</taxon>
        <taxon>Embryophyta</taxon>
        <taxon>Tracheophyta</taxon>
        <taxon>Spermatophyta</taxon>
        <taxon>Magnoliopsida</taxon>
        <taxon>eudicotyledons</taxon>
        <taxon>Gunneridae</taxon>
        <taxon>Pentapetalae</taxon>
        <taxon>rosids</taxon>
        <taxon>fabids</taxon>
        <taxon>Rosales</taxon>
        <taxon>Rosaceae</taxon>
        <taxon>Rosoideae</taxon>
        <taxon>Rosoideae incertae sedis</taxon>
        <taxon>Rosa</taxon>
    </lineage>
</organism>
<evidence type="ECO:0000313" key="1">
    <source>
        <dbReference type="EMBL" id="PRQ51382.1"/>
    </source>
</evidence>
<protein>
    <submittedName>
        <fullName evidence="1">Uncharacterized protein</fullName>
    </submittedName>
</protein>
<proteinExistence type="predicted"/>
<gene>
    <name evidence="1" type="ORF">RchiOBHm_Chr2g0143741</name>
</gene>
<sequence>MSGFQLPQSICRNLTFGGKRWNPHSKQNQAGIYLPSSSNMDACSATYKQGI</sequence>
<dbReference type="Gramene" id="PRQ51382">
    <property type="protein sequence ID" value="PRQ51382"/>
    <property type="gene ID" value="RchiOBHm_Chr2g0143741"/>
</dbReference>
<dbReference type="AlphaFoldDB" id="A0A2P6RY80"/>
<evidence type="ECO:0000313" key="2">
    <source>
        <dbReference type="Proteomes" id="UP000238479"/>
    </source>
</evidence>
<dbReference type="Proteomes" id="UP000238479">
    <property type="component" value="Chromosome 2"/>
</dbReference>